<dbReference type="PANTHER" id="PTHR33777:SF1">
    <property type="entry name" value="UPF0045 PROTEIN ECM15"/>
    <property type="match status" value="1"/>
</dbReference>
<organism evidence="3 4">
    <name type="scientific">Bifidobacterium catenulatum DSM 16992 = JCM 1194 = LMG 11043</name>
    <dbReference type="NCBI Taxonomy" id="566552"/>
    <lineage>
        <taxon>Bacteria</taxon>
        <taxon>Bacillati</taxon>
        <taxon>Actinomycetota</taxon>
        <taxon>Actinomycetes</taxon>
        <taxon>Bifidobacteriales</taxon>
        <taxon>Bifidobacteriaceae</taxon>
        <taxon>Bifidobacterium</taxon>
    </lineage>
</organism>
<reference evidence="3 4" key="1">
    <citation type="submission" date="2008-10" db="EMBL/GenBank/DDBJ databases">
        <title>Draft genome sequence of Bifidobacterium catenulatum (DSM 16992).</title>
        <authorList>
            <person name="Sudarsanam P."/>
            <person name="Ley R."/>
            <person name="Guruge J."/>
            <person name="Turnbaugh P.J."/>
            <person name="Mahowald M."/>
            <person name="Liep D."/>
            <person name="Gordon J."/>
        </authorList>
    </citation>
    <scope>NUCLEOTIDE SEQUENCE [LARGE SCALE GENOMIC DNA]</scope>
    <source>
        <strain evidence="3 4">DSM 16992</strain>
    </source>
</reference>
<dbReference type="GO" id="GO:0005829">
    <property type="term" value="C:cytosol"/>
    <property type="evidence" value="ECO:0007669"/>
    <property type="project" value="TreeGrafter"/>
</dbReference>
<dbReference type="InterPro" id="IPR002767">
    <property type="entry name" value="Thiamine_BP"/>
</dbReference>
<dbReference type="InterPro" id="IPR029756">
    <property type="entry name" value="MTH1187/YkoF-like"/>
</dbReference>
<dbReference type="PANTHER" id="PTHR33777">
    <property type="entry name" value="UPF0045 PROTEIN ECM15"/>
    <property type="match status" value="1"/>
</dbReference>
<name>B6XUJ9_9BIFI</name>
<evidence type="ECO:0000313" key="4">
    <source>
        <dbReference type="Proteomes" id="UP000003882"/>
    </source>
</evidence>
<dbReference type="Proteomes" id="UP000003882">
    <property type="component" value="Unassembled WGS sequence"/>
</dbReference>
<protein>
    <recommendedName>
        <fullName evidence="2">Thiamine-binding protein domain-containing protein</fullName>
    </recommendedName>
</protein>
<reference evidence="3 4" key="2">
    <citation type="submission" date="2008-10" db="EMBL/GenBank/DDBJ databases">
        <authorList>
            <person name="Fulton L."/>
            <person name="Clifton S."/>
            <person name="Fulton B."/>
            <person name="Xu J."/>
            <person name="Minx P."/>
            <person name="Pepin K.H."/>
            <person name="Johnson M."/>
            <person name="Bhonagiri V."/>
            <person name="Nash W.E."/>
            <person name="Mardis E.R."/>
            <person name="Wilson R.K."/>
        </authorList>
    </citation>
    <scope>NUCLEOTIDE SEQUENCE [LARGE SCALE GENOMIC DNA]</scope>
    <source>
        <strain evidence="3 4">DSM 16992</strain>
    </source>
</reference>
<evidence type="ECO:0000256" key="1">
    <source>
        <dbReference type="ARBA" id="ARBA00010272"/>
    </source>
</evidence>
<comment type="caution">
    <text evidence="3">The sequence shown here is derived from an EMBL/GenBank/DDBJ whole genome shotgun (WGS) entry which is preliminary data.</text>
</comment>
<evidence type="ECO:0000313" key="3">
    <source>
        <dbReference type="EMBL" id="EEB21457.1"/>
    </source>
</evidence>
<gene>
    <name evidence="3" type="ORF">BIFCAT_00413</name>
</gene>
<feature type="domain" description="Thiamine-binding protein" evidence="2">
    <location>
        <begin position="50"/>
        <end position="138"/>
    </location>
</feature>
<dbReference type="EMBL" id="ABXY01000011">
    <property type="protein sequence ID" value="EEB21457.1"/>
    <property type="molecule type" value="Genomic_DNA"/>
</dbReference>
<dbReference type="SUPFAM" id="SSF89957">
    <property type="entry name" value="MTH1187/YkoF-like"/>
    <property type="match status" value="1"/>
</dbReference>
<dbReference type="eggNOG" id="COG0011">
    <property type="taxonomic scope" value="Bacteria"/>
</dbReference>
<dbReference type="InterPro" id="IPR051614">
    <property type="entry name" value="UPF0045_domain"/>
</dbReference>
<proteinExistence type="inferred from homology"/>
<dbReference type="Pfam" id="PF01910">
    <property type="entry name" value="Thiamine_BP"/>
    <property type="match status" value="1"/>
</dbReference>
<sequence length="144" mass="15622">MALIAAQQSKPYQADRNATKGMHMTLDRNAEKQEVPINPETGKPYINTLAAVAISPAGASPEKSTYVAQAVDVIRQSGLPSETNAMFTNIEGDIDDVLKVIRDATMKLAGQGYRTDVVIRLDIRPGFEGQIHAKQALVDEILSE</sequence>
<comment type="similarity">
    <text evidence="1">Belongs to the UPF0045 family.</text>
</comment>
<evidence type="ECO:0000259" key="2">
    <source>
        <dbReference type="Pfam" id="PF01910"/>
    </source>
</evidence>
<dbReference type="AlphaFoldDB" id="B6XUJ9"/>
<accession>B6XUJ9</accession>
<dbReference type="Gene3D" id="3.30.70.930">
    <property type="match status" value="1"/>
</dbReference>